<comment type="caution">
    <text evidence="1">The sequence shown here is derived from an EMBL/GenBank/DDBJ whole genome shotgun (WGS) entry which is preliminary data.</text>
</comment>
<keyword evidence="2" id="KW-1185">Reference proteome</keyword>
<dbReference type="EMBL" id="JMEE01000023">
    <property type="protein sequence ID" value="RWR02360.1"/>
    <property type="molecule type" value="Genomic_DNA"/>
</dbReference>
<dbReference type="GO" id="GO:0003677">
    <property type="term" value="F:DNA binding"/>
    <property type="evidence" value="ECO:0007669"/>
    <property type="project" value="InterPro"/>
</dbReference>
<protein>
    <submittedName>
        <fullName evidence="1">Uncharacterized protein</fullName>
    </submittedName>
</protein>
<proteinExistence type="predicted"/>
<organism evidence="1 2">
    <name type="scientific">[Pantoea] beijingensis</name>
    <dbReference type="NCBI Taxonomy" id="1324864"/>
    <lineage>
        <taxon>Bacteria</taxon>
        <taxon>Pseudomonadati</taxon>
        <taxon>Pseudomonadota</taxon>
        <taxon>Gammaproteobacteria</taxon>
        <taxon>Enterobacterales</taxon>
        <taxon>Erwiniaceae</taxon>
        <taxon>Erwinia</taxon>
    </lineage>
</organism>
<dbReference type="InterPro" id="IPR016032">
    <property type="entry name" value="Sig_transdc_resp-reg_C-effctor"/>
</dbReference>
<sequence>MDITRKNINVALIDFCEFTRIGMSQLMLLAQNDNININISNFSNVKDLNNSELLHDIIIYDPLNSTDIIININQDVLSIKARNPHSRVFLFSTAADFVKPPQQIDGMFSKKISLSDLSLLWDIIINKITALGGRFNVNLTTAGKCTSNLSNREISVLRGYSANLKTKQIASYMGSDIKKIYYYRRTAINKIENLRSSPFYSSARRFMN</sequence>
<dbReference type="Proteomes" id="UP000288794">
    <property type="component" value="Unassembled WGS sequence"/>
</dbReference>
<dbReference type="SUPFAM" id="SSF46894">
    <property type="entry name" value="C-terminal effector domain of the bipartite response regulators"/>
    <property type="match status" value="1"/>
</dbReference>
<gene>
    <name evidence="1" type="ORF">ED28_08240</name>
</gene>
<accession>A0A443IE82</accession>
<name>A0A443IE82_9GAMM</name>
<dbReference type="GO" id="GO:0006355">
    <property type="term" value="P:regulation of DNA-templated transcription"/>
    <property type="evidence" value="ECO:0007669"/>
    <property type="project" value="InterPro"/>
</dbReference>
<reference evidence="1 2" key="1">
    <citation type="submission" date="2014-04" db="EMBL/GenBank/DDBJ databases">
        <title>Draft genome sequence of Pantoea beijingensis strain LMG 27579, an emerging pathogen to Pleurotus eryngii with potential industrial application.</title>
        <authorList>
            <person name="Xu F."/>
            <person name="Liu Y."/>
            <person name="Wang S."/>
            <person name="Yin Y."/>
            <person name="Ma Y."/>
            <person name="Zhao S."/>
            <person name="Rong C."/>
        </authorList>
    </citation>
    <scope>NUCLEOTIDE SEQUENCE [LARGE SCALE GENOMIC DNA]</scope>
    <source>
        <strain evidence="1 2">LMG 27579</strain>
    </source>
</reference>
<dbReference type="AlphaFoldDB" id="A0A443IE82"/>
<evidence type="ECO:0000313" key="1">
    <source>
        <dbReference type="EMBL" id="RWR02360.1"/>
    </source>
</evidence>
<evidence type="ECO:0000313" key="2">
    <source>
        <dbReference type="Proteomes" id="UP000288794"/>
    </source>
</evidence>